<dbReference type="InterPro" id="IPR009450">
    <property type="entry name" value="Plno_GlcNAc_GPI2"/>
</dbReference>
<evidence type="ECO:0000256" key="8">
    <source>
        <dbReference type="SAM" id="MobiDB-lite"/>
    </source>
</evidence>
<dbReference type="AlphaFoldDB" id="A0A8E2F506"/>
<keyword evidence="5 9" id="KW-0812">Transmembrane</keyword>
<evidence type="ECO:0000256" key="7">
    <source>
        <dbReference type="ARBA" id="ARBA00023136"/>
    </source>
</evidence>
<dbReference type="UniPathway" id="UPA00196"/>
<name>A0A8E2F506_9PEZI</name>
<reference evidence="10 11" key="1">
    <citation type="journal article" date="2016" name="Nat. Commun.">
        <title>Ectomycorrhizal ecology is imprinted in the genome of the dominant symbiotic fungus Cenococcum geophilum.</title>
        <authorList>
            <consortium name="DOE Joint Genome Institute"/>
            <person name="Peter M."/>
            <person name="Kohler A."/>
            <person name="Ohm R.A."/>
            <person name="Kuo A."/>
            <person name="Krutzmann J."/>
            <person name="Morin E."/>
            <person name="Arend M."/>
            <person name="Barry K.W."/>
            <person name="Binder M."/>
            <person name="Choi C."/>
            <person name="Clum A."/>
            <person name="Copeland A."/>
            <person name="Grisel N."/>
            <person name="Haridas S."/>
            <person name="Kipfer T."/>
            <person name="LaButti K."/>
            <person name="Lindquist E."/>
            <person name="Lipzen A."/>
            <person name="Maire R."/>
            <person name="Meier B."/>
            <person name="Mihaltcheva S."/>
            <person name="Molinier V."/>
            <person name="Murat C."/>
            <person name="Poggeler S."/>
            <person name="Quandt C.A."/>
            <person name="Sperisen C."/>
            <person name="Tritt A."/>
            <person name="Tisserant E."/>
            <person name="Crous P.W."/>
            <person name="Henrissat B."/>
            <person name="Nehls U."/>
            <person name="Egli S."/>
            <person name="Spatafora J.W."/>
            <person name="Grigoriev I.V."/>
            <person name="Martin F.M."/>
        </authorList>
    </citation>
    <scope>NUCLEOTIDE SEQUENCE [LARGE SCALE GENOMIC DNA]</scope>
    <source>
        <strain evidence="10 11">CBS 207.34</strain>
    </source>
</reference>
<feature type="compositionally biased region" description="Polar residues" evidence="8">
    <location>
        <begin position="1"/>
        <end position="29"/>
    </location>
</feature>
<protein>
    <submittedName>
        <fullName evidence="10">GPI2-domain-containing protein</fullName>
    </submittedName>
</protein>
<evidence type="ECO:0000256" key="3">
    <source>
        <dbReference type="ARBA" id="ARBA00008321"/>
    </source>
</evidence>
<evidence type="ECO:0000256" key="9">
    <source>
        <dbReference type="SAM" id="Phobius"/>
    </source>
</evidence>
<feature type="compositionally biased region" description="Basic and acidic residues" evidence="8">
    <location>
        <begin position="67"/>
        <end position="79"/>
    </location>
</feature>
<dbReference type="GO" id="GO:0000506">
    <property type="term" value="C:glycosylphosphatidylinositol-N-acetylglucosaminyltransferase (GPI-GnT) complex"/>
    <property type="evidence" value="ECO:0007669"/>
    <property type="project" value="TreeGrafter"/>
</dbReference>
<comment type="subcellular location">
    <subcellularLocation>
        <location evidence="1">Membrane</location>
        <topology evidence="1">Multi-pass membrane protein</topology>
    </subcellularLocation>
</comment>
<feature type="region of interest" description="Disordered" evidence="8">
    <location>
        <begin position="191"/>
        <end position="212"/>
    </location>
</feature>
<feature type="region of interest" description="Disordered" evidence="8">
    <location>
        <begin position="1"/>
        <end position="85"/>
    </location>
</feature>
<sequence length="471" mass="51551">MPPTSSTLTVSQNTSSHQLLQHRPTTSDPSRLAPEDAFYAHSPPRRVRQHSPLGLGASDGSSGRAVTDPRRKRDKERGRSRSGRKKGQWKKLLWFKQPYPDNYTDEETFLDHLQRNPRLQPYEFWPLMADSTVIVQHICSVIIFICCFVGIIQERASPISVVSWGSLGTVLGWALWDFWVGQEEAEAARAQALAESQEVGEDGSSASSTGSLKEPQGLGLLLPNASATPRLGHSHSASATSMNSNASTSSVTGHPSDAPTFATYHLPYGDSTSSLSPRNQQRLATAKSAILIYCALLGLSPILKSLTKSTTSDSIWAMSCWLMGINVFFFDYRGGTGAHRFPASLSTNAAVMASTVLASRLPSTTHVFSLTLFSIEVFGLFPVFRRHLRNISWRGHLALTIFLIMGAAGGVGVTISGGGWRAWVGGIVLGGILTFLAMGMCSWWLIGLQKYKNEIHGPWDPARPIIRRRWD</sequence>
<evidence type="ECO:0000256" key="4">
    <source>
        <dbReference type="ARBA" id="ARBA00022502"/>
    </source>
</evidence>
<evidence type="ECO:0000256" key="5">
    <source>
        <dbReference type="ARBA" id="ARBA00022692"/>
    </source>
</evidence>
<dbReference type="PANTHER" id="PTHR12982:SF0">
    <property type="entry name" value="PHOSPHATIDYLINOSITOL N-ACETYLGLUCOSAMINYLTRANSFERASE SUBUNIT C"/>
    <property type="match status" value="1"/>
</dbReference>
<keyword evidence="7 9" id="KW-0472">Membrane</keyword>
<evidence type="ECO:0000256" key="6">
    <source>
        <dbReference type="ARBA" id="ARBA00022989"/>
    </source>
</evidence>
<accession>A0A8E2F506</accession>
<feature type="transmembrane region" description="Helical" evidence="9">
    <location>
        <begin position="396"/>
        <end position="416"/>
    </location>
</feature>
<evidence type="ECO:0000256" key="2">
    <source>
        <dbReference type="ARBA" id="ARBA00004687"/>
    </source>
</evidence>
<evidence type="ECO:0000256" key="1">
    <source>
        <dbReference type="ARBA" id="ARBA00004141"/>
    </source>
</evidence>
<proteinExistence type="inferred from homology"/>
<feature type="transmembrane region" description="Helical" evidence="9">
    <location>
        <begin position="134"/>
        <end position="152"/>
    </location>
</feature>
<feature type="transmembrane region" description="Helical" evidence="9">
    <location>
        <begin position="422"/>
        <end position="446"/>
    </location>
</feature>
<dbReference type="PANTHER" id="PTHR12982">
    <property type="entry name" value="PHOSPHATIDYLINOSITOL GLYCAN, CLASS C"/>
    <property type="match status" value="1"/>
</dbReference>
<dbReference type="EMBL" id="KV749187">
    <property type="protein sequence ID" value="OCL10690.1"/>
    <property type="molecule type" value="Genomic_DNA"/>
</dbReference>
<evidence type="ECO:0000313" key="10">
    <source>
        <dbReference type="EMBL" id="OCL10690.1"/>
    </source>
</evidence>
<feature type="compositionally biased region" description="Low complexity" evidence="8">
    <location>
        <begin position="234"/>
        <end position="250"/>
    </location>
</feature>
<gene>
    <name evidence="10" type="ORF">AOQ84DRAFT_288734</name>
</gene>
<comment type="pathway">
    <text evidence="2">Glycolipid biosynthesis; glycosylphosphatidylinositol-anchor biosynthesis.</text>
</comment>
<dbReference type="OrthoDB" id="196709at2759"/>
<evidence type="ECO:0000313" key="11">
    <source>
        <dbReference type="Proteomes" id="UP000250140"/>
    </source>
</evidence>
<dbReference type="GO" id="GO:0006506">
    <property type="term" value="P:GPI anchor biosynthetic process"/>
    <property type="evidence" value="ECO:0007669"/>
    <property type="project" value="UniProtKB-UniPathway"/>
</dbReference>
<comment type="similarity">
    <text evidence="3">Belongs to the PIGC family.</text>
</comment>
<dbReference type="Proteomes" id="UP000250140">
    <property type="component" value="Unassembled WGS sequence"/>
</dbReference>
<keyword evidence="4" id="KW-0337">GPI-anchor biosynthesis</keyword>
<feature type="region of interest" description="Disordered" evidence="8">
    <location>
        <begin position="230"/>
        <end position="255"/>
    </location>
</feature>
<feature type="transmembrane region" description="Helical" evidence="9">
    <location>
        <begin position="367"/>
        <end position="384"/>
    </location>
</feature>
<organism evidence="10 11">
    <name type="scientific">Glonium stellatum</name>
    <dbReference type="NCBI Taxonomy" id="574774"/>
    <lineage>
        <taxon>Eukaryota</taxon>
        <taxon>Fungi</taxon>
        <taxon>Dikarya</taxon>
        <taxon>Ascomycota</taxon>
        <taxon>Pezizomycotina</taxon>
        <taxon>Dothideomycetes</taxon>
        <taxon>Pleosporomycetidae</taxon>
        <taxon>Gloniales</taxon>
        <taxon>Gloniaceae</taxon>
        <taxon>Glonium</taxon>
    </lineage>
</organism>
<keyword evidence="11" id="KW-1185">Reference proteome</keyword>
<keyword evidence="6 9" id="KW-1133">Transmembrane helix</keyword>
<dbReference type="Pfam" id="PF06432">
    <property type="entry name" value="GPI2"/>
    <property type="match status" value="1"/>
</dbReference>